<dbReference type="Pfam" id="PF07034">
    <property type="entry name" value="ORC3_N"/>
    <property type="match status" value="1"/>
</dbReference>
<comment type="similarity">
    <text evidence="2">Belongs to the ORC3 family.</text>
</comment>
<dbReference type="VEuPathDB" id="FungiDB:B1J91_D03080g"/>
<name>A0A0W0CPC3_CANGB</name>
<dbReference type="GO" id="GO:0006270">
    <property type="term" value="P:DNA replication initiation"/>
    <property type="evidence" value="ECO:0007669"/>
    <property type="project" value="EnsemblFungi"/>
</dbReference>
<dbReference type="GO" id="GO:0003688">
    <property type="term" value="F:DNA replication origin binding"/>
    <property type="evidence" value="ECO:0007669"/>
    <property type="project" value="EnsemblFungi"/>
</dbReference>
<sequence>MDVSEFADSQRTHYIARPTYNVSEFVEKSNSETEESLGTVPFVKLLDGEETNVAVLKRWELYHLLYSNFHNQVDDIVNNIETDLKDEVMSVLLNLPNRQDNYGKPCFNTLFLLGSDSSLAVDLPNNDPETIDVLIDLTPKESPNVRMMLRRSMFKLIQTADSILSGTTKIKTELEDDDDNEVPDFSVSSDKITYDLTLLENFKEVFGKNLNIVFNFKDVDSMGAIVLDNFVELLSRALKNDHVKISLIFNINTNLSNFEKNFRQSTIRLLKRHFHKIDVSSNKGYKYGNRIFQSFLDTVDGKLNLSDRFVEFVIEKMSNNSNHNLQLLIKILDYSLMAYFFENPFSVFIDPVNIDYLNDEYLNRLVRCPTFMFFIEGLIKDNANTLEVLALLDNTDGNLVNFFVEFLVRENPINGHAKYVANFLETELGIKNYNLIELYHNLLQGKLKDYLWRWKSCQEHIEKLDFEPVDTMFQELFTLDHNNGLLSQSLFPFYRTNVENNLLNWEQVLPIKEAPAPESKVLQELNRKLNPILSHLFKLYREANNQINTYDFYMVFKETMPRDIILDYVKEQAQENHSLETLLDKPDAFDKISLILFMQAIVDFEMIGILKPAGKGHDVMEKCIWRGL</sequence>
<keyword evidence="3" id="KW-0235">DNA replication</keyword>
<evidence type="ECO:0000313" key="8">
    <source>
        <dbReference type="EMBL" id="KTB01277.1"/>
    </source>
</evidence>
<evidence type="ECO:0000256" key="4">
    <source>
        <dbReference type="ARBA" id="ARBA00023125"/>
    </source>
</evidence>
<comment type="caution">
    <text evidence="8">The sequence shown here is derived from an EMBL/GenBank/DDBJ whole genome shotgun (WGS) entry which is preliminary data.</text>
</comment>
<dbReference type="GO" id="GO:0031261">
    <property type="term" value="C:DNA replication preinitiation complex"/>
    <property type="evidence" value="ECO:0007669"/>
    <property type="project" value="EnsemblFungi"/>
</dbReference>
<dbReference type="AlphaFoldDB" id="A0A0W0CPC3"/>
<evidence type="ECO:0000313" key="9">
    <source>
        <dbReference type="Proteomes" id="UP000054886"/>
    </source>
</evidence>
<keyword evidence="5" id="KW-0539">Nucleus</keyword>
<dbReference type="InterPro" id="IPR020795">
    <property type="entry name" value="ORC3"/>
</dbReference>
<keyword evidence="4" id="KW-0238">DNA-binding</keyword>
<organism evidence="8 9">
    <name type="scientific">Candida glabrata</name>
    <name type="common">Yeast</name>
    <name type="synonym">Torulopsis glabrata</name>
    <dbReference type="NCBI Taxonomy" id="5478"/>
    <lineage>
        <taxon>Eukaryota</taxon>
        <taxon>Fungi</taxon>
        <taxon>Dikarya</taxon>
        <taxon>Ascomycota</taxon>
        <taxon>Saccharomycotina</taxon>
        <taxon>Saccharomycetes</taxon>
        <taxon>Saccharomycetales</taxon>
        <taxon>Saccharomycetaceae</taxon>
        <taxon>Nakaseomyces</taxon>
    </lineage>
</organism>
<accession>A0A0W0CPC3</accession>
<dbReference type="GO" id="GO:0006267">
    <property type="term" value="P:pre-replicative complex assembly involved in nuclear cell cycle DNA replication"/>
    <property type="evidence" value="ECO:0007669"/>
    <property type="project" value="EnsemblFungi"/>
</dbReference>
<feature type="domain" description="Origin recognition complex subunit 3 winged helix C-terminal" evidence="7">
    <location>
        <begin position="495"/>
        <end position="625"/>
    </location>
</feature>
<dbReference type="Proteomes" id="UP000054886">
    <property type="component" value="Unassembled WGS sequence"/>
</dbReference>
<evidence type="ECO:0000259" key="7">
    <source>
        <dbReference type="Pfam" id="PF18137"/>
    </source>
</evidence>
<dbReference type="Pfam" id="PF18137">
    <property type="entry name" value="WHD_ORC"/>
    <property type="match status" value="1"/>
</dbReference>
<dbReference type="GO" id="GO:0005664">
    <property type="term" value="C:nuclear origin of replication recognition complex"/>
    <property type="evidence" value="ECO:0007669"/>
    <property type="project" value="EnsemblFungi"/>
</dbReference>
<reference evidence="8 9" key="1">
    <citation type="submission" date="2015-10" db="EMBL/GenBank/DDBJ databases">
        <title>Draft genomes sequences of Candida glabrata isolates 1A, 1B, 2A, 2B, 3A and 3B.</title>
        <authorList>
            <person name="Haavelsrud O.E."/>
            <person name="Gaustad P."/>
        </authorList>
    </citation>
    <scope>NUCLEOTIDE SEQUENCE [LARGE SCALE GENOMIC DNA]</scope>
    <source>
        <strain evidence="8">910700640</strain>
    </source>
</reference>
<gene>
    <name evidence="8" type="ORF">AO440_000743</name>
</gene>
<protein>
    <submittedName>
        <fullName evidence="8">Origin recognition complex subunit 3</fullName>
    </submittedName>
</protein>
<dbReference type="CDD" id="cd20704">
    <property type="entry name" value="Orc3"/>
    <property type="match status" value="1"/>
</dbReference>
<dbReference type="InterPro" id="IPR040855">
    <property type="entry name" value="ORC_WH_C"/>
</dbReference>
<dbReference type="InterPro" id="IPR045667">
    <property type="entry name" value="ORC3_N"/>
</dbReference>
<dbReference type="PANTHER" id="PTHR12748">
    <property type="entry name" value="ORIGIN RECOGNITION COMPLEX SUBUNIT 3"/>
    <property type="match status" value="1"/>
</dbReference>
<proteinExistence type="inferred from homology"/>
<comment type="subcellular location">
    <subcellularLocation>
        <location evidence="1">Nucleus</location>
    </subcellularLocation>
</comment>
<dbReference type="VEuPathDB" id="FungiDB:GWK60_D03245"/>
<evidence type="ECO:0000256" key="3">
    <source>
        <dbReference type="ARBA" id="ARBA00022705"/>
    </source>
</evidence>
<evidence type="ECO:0000259" key="6">
    <source>
        <dbReference type="Pfam" id="PF07034"/>
    </source>
</evidence>
<dbReference type="VEuPathDB" id="FungiDB:GVI51_D03025"/>
<dbReference type="EMBL" id="LLZZ01000131">
    <property type="protein sequence ID" value="KTB01277.1"/>
    <property type="molecule type" value="Genomic_DNA"/>
</dbReference>
<evidence type="ECO:0000256" key="1">
    <source>
        <dbReference type="ARBA" id="ARBA00004123"/>
    </source>
</evidence>
<dbReference type="GO" id="GO:0030466">
    <property type="term" value="P:silent mating-type cassette heterochromatin formation"/>
    <property type="evidence" value="ECO:0007669"/>
    <property type="project" value="EnsemblFungi"/>
</dbReference>
<evidence type="ECO:0000256" key="2">
    <source>
        <dbReference type="ARBA" id="ARBA00010977"/>
    </source>
</evidence>
<feature type="domain" description="Origin recognition complex subunit 3 N-terminal" evidence="6">
    <location>
        <begin position="5"/>
        <end position="348"/>
    </location>
</feature>
<dbReference type="VEuPathDB" id="FungiDB:CAGL0D03080g"/>
<dbReference type="GO" id="GO:0005656">
    <property type="term" value="C:nuclear pre-replicative complex"/>
    <property type="evidence" value="ECO:0007669"/>
    <property type="project" value="EnsemblFungi"/>
</dbReference>
<dbReference type="PANTHER" id="PTHR12748:SF0">
    <property type="entry name" value="ORIGIN RECOGNITION COMPLEX SUBUNIT 3"/>
    <property type="match status" value="1"/>
</dbReference>
<evidence type="ECO:0000256" key="5">
    <source>
        <dbReference type="ARBA" id="ARBA00023242"/>
    </source>
</evidence>
<dbReference type="GO" id="GO:0003682">
    <property type="term" value="F:chromatin binding"/>
    <property type="evidence" value="ECO:0007669"/>
    <property type="project" value="EnsemblFungi"/>
</dbReference>